<evidence type="ECO:0000256" key="2">
    <source>
        <dbReference type="SAM" id="Phobius"/>
    </source>
</evidence>
<dbReference type="Gramene" id="TKV93434">
    <property type="protein sequence ID" value="TKV93434"/>
    <property type="gene ID" value="SEVIR_9G225400v2"/>
</dbReference>
<protein>
    <submittedName>
        <fullName evidence="3">Uncharacterized protein</fullName>
    </submittedName>
</protein>
<keyword evidence="2" id="KW-0812">Transmembrane</keyword>
<reference evidence="3 4" key="1">
    <citation type="submission" date="2019-03" db="EMBL/GenBank/DDBJ databases">
        <title>WGS assembly of Setaria viridis.</title>
        <authorList>
            <person name="Huang P."/>
            <person name="Jenkins J."/>
            <person name="Grimwood J."/>
            <person name="Barry K."/>
            <person name="Healey A."/>
            <person name="Mamidi S."/>
            <person name="Sreedasyam A."/>
            <person name="Shu S."/>
            <person name="Feldman M."/>
            <person name="Wu J."/>
            <person name="Yu Y."/>
            <person name="Chen C."/>
            <person name="Johnson J."/>
            <person name="Rokhsar D."/>
            <person name="Baxter I."/>
            <person name="Schmutz J."/>
            <person name="Brutnell T."/>
            <person name="Kellogg E."/>
        </authorList>
    </citation>
    <scope>NUCLEOTIDE SEQUENCE [LARGE SCALE GENOMIC DNA]</scope>
    <source>
        <strain evidence="4">cv. A10</strain>
    </source>
</reference>
<organism evidence="3 4">
    <name type="scientific">Setaria viridis</name>
    <name type="common">Green bristlegrass</name>
    <name type="synonym">Setaria italica subsp. viridis</name>
    <dbReference type="NCBI Taxonomy" id="4556"/>
    <lineage>
        <taxon>Eukaryota</taxon>
        <taxon>Viridiplantae</taxon>
        <taxon>Streptophyta</taxon>
        <taxon>Embryophyta</taxon>
        <taxon>Tracheophyta</taxon>
        <taxon>Spermatophyta</taxon>
        <taxon>Magnoliopsida</taxon>
        <taxon>Liliopsida</taxon>
        <taxon>Poales</taxon>
        <taxon>Poaceae</taxon>
        <taxon>PACMAD clade</taxon>
        <taxon>Panicoideae</taxon>
        <taxon>Panicodae</taxon>
        <taxon>Paniceae</taxon>
        <taxon>Cenchrinae</taxon>
        <taxon>Setaria</taxon>
    </lineage>
</organism>
<feature type="transmembrane region" description="Helical" evidence="2">
    <location>
        <begin position="136"/>
        <end position="157"/>
    </location>
</feature>
<feature type="region of interest" description="Disordered" evidence="1">
    <location>
        <begin position="1"/>
        <end position="103"/>
    </location>
</feature>
<evidence type="ECO:0000256" key="1">
    <source>
        <dbReference type="SAM" id="MobiDB-lite"/>
    </source>
</evidence>
<dbReference type="EMBL" id="CM016560">
    <property type="protein sequence ID" value="TKV93434.1"/>
    <property type="molecule type" value="Genomic_DNA"/>
</dbReference>
<keyword evidence="2" id="KW-1133">Transmembrane helix</keyword>
<evidence type="ECO:0000313" key="4">
    <source>
        <dbReference type="Proteomes" id="UP000298652"/>
    </source>
</evidence>
<sequence>MASSSSSSELPRRRQPPARLRRRNAADANQLKIDTPATSTAQPGVPLRPAPAAPRLLRSPPSRPPPPSAGEPPEPPSRPGEHRKSAAEPWHGKERTKVEGRNKNKLQLEKGNVISDPTVFPYRRLHLELYRRSNTLLGFFWLVVLVAARMDAGLTIITNDSYNSFSK</sequence>
<gene>
    <name evidence="3" type="ORF">SEVIR_9G225400v2</name>
</gene>
<accession>A0A4U6SYP4</accession>
<keyword evidence="2" id="KW-0472">Membrane</keyword>
<feature type="compositionally biased region" description="Pro residues" evidence="1">
    <location>
        <begin position="61"/>
        <end position="78"/>
    </location>
</feature>
<evidence type="ECO:0000313" key="3">
    <source>
        <dbReference type="EMBL" id="TKV93434.1"/>
    </source>
</evidence>
<proteinExistence type="predicted"/>
<feature type="compositionally biased region" description="Basic residues" evidence="1">
    <location>
        <begin position="13"/>
        <end position="23"/>
    </location>
</feature>
<dbReference type="Proteomes" id="UP000298652">
    <property type="component" value="Chromosome 9"/>
</dbReference>
<feature type="compositionally biased region" description="Basic and acidic residues" evidence="1">
    <location>
        <begin position="79"/>
        <end position="103"/>
    </location>
</feature>
<name>A0A4U6SYP4_SETVI</name>
<dbReference type="EMBL" id="CM016560">
    <property type="protein sequence ID" value="TKV93433.1"/>
    <property type="molecule type" value="Genomic_DNA"/>
</dbReference>
<keyword evidence="4" id="KW-1185">Reference proteome</keyword>
<dbReference type="Gramene" id="TKV93433">
    <property type="protein sequence ID" value="TKV93433"/>
    <property type="gene ID" value="SEVIR_9G225400v2"/>
</dbReference>
<dbReference type="AlphaFoldDB" id="A0A4U6SYP4"/>